<sequence>MCTAHAHFYKENSTRVLHNLLTSILFENVWLRQMGSWAYTNYPFHQLIYISSAVDFSLLDNIFVIQGSSAKVLFVDNSAIMGLDCAACKAVILQQHHPSEVILVAFLGL</sequence>
<dbReference type="EMBL" id="JARIHO010000044">
    <property type="protein sequence ID" value="KAJ7325473.1"/>
    <property type="molecule type" value="Genomic_DNA"/>
</dbReference>
<protein>
    <submittedName>
        <fullName evidence="1">Uncharacterized protein</fullName>
    </submittedName>
</protein>
<accession>A0AAD7EHV4</accession>
<dbReference type="Proteomes" id="UP001218218">
    <property type="component" value="Unassembled WGS sequence"/>
</dbReference>
<name>A0AAD7EHV4_9AGAR</name>
<keyword evidence="2" id="KW-1185">Reference proteome</keyword>
<proteinExistence type="predicted"/>
<evidence type="ECO:0000313" key="2">
    <source>
        <dbReference type="Proteomes" id="UP001218218"/>
    </source>
</evidence>
<comment type="caution">
    <text evidence="1">The sequence shown here is derived from an EMBL/GenBank/DDBJ whole genome shotgun (WGS) entry which is preliminary data.</text>
</comment>
<evidence type="ECO:0000313" key="1">
    <source>
        <dbReference type="EMBL" id="KAJ7325473.1"/>
    </source>
</evidence>
<reference evidence="1" key="1">
    <citation type="submission" date="2023-03" db="EMBL/GenBank/DDBJ databases">
        <title>Massive genome expansion in bonnet fungi (Mycena s.s.) driven by repeated elements and novel gene families across ecological guilds.</title>
        <authorList>
            <consortium name="Lawrence Berkeley National Laboratory"/>
            <person name="Harder C.B."/>
            <person name="Miyauchi S."/>
            <person name="Viragh M."/>
            <person name="Kuo A."/>
            <person name="Thoen E."/>
            <person name="Andreopoulos B."/>
            <person name="Lu D."/>
            <person name="Skrede I."/>
            <person name="Drula E."/>
            <person name="Henrissat B."/>
            <person name="Morin E."/>
            <person name="Kohler A."/>
            <person name="Barry K."/>
            <person name="LaButti K."/>
            <person name="Morin E."/>
            <person name="Salamov A."/>
            <person name="Lipzen A."/>
            <person name="Mereny Z."/>
            <person name="Hegedus B."/>
            <person name="Baldrian P."/>
            <person name="Stursova M."/>
            <person name="Weitz H."/>
            <person name="Taylor A."/>
            <person name="Grigoriev I.V."/>
            <person name="Nagy L.G."/>
            <person name="Martin F."/>
            <person name="Kauserud H."/>
        </authorList>
    </citation>
    <scope>NUCLEOTIDE SEQUENCE</scope>
    <source>
        <strain evidence="1">CBHHK002</strain>
    </source>
</reference>
<organism evidence="1 2">
    <name type="scientific">Mycena albidolilacea</name>
    <dbReference type="NCBI Taxonomy" id="1033008"/>
    <lineage>
        <taxon>Eukaryota</taxon>
        <taxon>Fungi</taxon>
        <taxon>Dikarya</taxon>
        <taxon>Basidiomycota</taxon>
        <taxon>Agaricomycotina</taxon>
        <taxon>Agaricomycetes</taxon>
        <taxon>Agaricomycetidae</taxon>
        <taxon>Agaricales</taxon>
        <taxon>Marasmiineae</taxon>
        <taxon>Mycenaceae</taxon>
        <taxon>Mycena</taxon>
    </lineage>
</organism>
<gene>
    <name evidence="1" type="ORF">DFH08DRAFT_817148</name>
</gene>
<dbReference type="AlphaFoldDB" id="A0AAD7EHV4"/>